<feature type="domain" description="FHA" evidence="14">
    <location>
        <begin position="282"/>
        <end position="314"/>
    </location>
</feature>
<evidence type="ECO:0000256" key="11">
    <source>
        <dbReference type="ARBA" id="ARBA00022865"/>
    </source>
</evidence>
<dbReference type="EC" id="1.14.15.21" evidence="5"/>
<evidence type="ECO:0000256" key="5">
    <source>
        <dbReference type="ARBA" id="ARBA00012097"/>
    </source>
</evidence>
<evidence type="ECO:0000256" key="13">
    <source>
        <dbReference type="ARBA" id="ARBA00023002"/>
    </source>
</evidence>
<dbReference type="STRING" id="22663.A0A2I0I6J7"/>
<dbReference type="PANTHER" id="PTHR46496:SF1">
    <property type="entry name" value="ZEAXANTHIN EPOXIDASE, CHLOROPLASTIC"/>
    <property type="match status" value="1"/>
</dbReference>
<dbReference type="PROSITE" id="PS50006">
    <property type="entry name" value="FHA_DOMAIN"/>
    <property type="match status" value="1"/>
</dbReference>
<keyword evidence="11" id="KW-0937">Abscisic acid biosynthesis</keyword>
<evidence type="ECO:0000256" key="10">
    <source>
        <dbReference type="ARBA" id="ARBA00022827"/>
    </source>
</evidence>
<evidence type="ECO:0000256" key="4">
    <source>
        <dbReference type="ARBA" id="ARBA00005134"/>
    </source>
</evidence>
<dbReference type="GO" id="GO:0071949">
    <property type="term" value="F:FAD binding"/>
    <property type="evidence" value="ECO:0007669"/>
    <property type="project" value="InterPro"/>
</dbReference>
<dbReference type="SUPFAM" id="SSF51905">
    <property type="entry name" value="FAD/NAD(P)-binding domain"/>
    <property type="match status" value="1"/>
</dbReference>
<dbReference type="CDD" id="cd22702">
    <property type="entry name" value="FHA_ZEP-like"/>
    <property type="match status" value="1"/>
</dbReference>
<keyword evidence="12" id="KW-0809">Transit peptide</keyword>
<dbReference type="Pfam" id="PF00498">
    <property type="entry name" value="FHA"/>
    <property type="match status" value="1"/>
</dbReference>
<evidence type="ECO:0000256" key="6">
    <source>
        <dbReference type="ARBA" id="ARBA00015103"/>
    </source>
</evidence>
<dbReference type="InterPro" id="IPR036188">
    <property type="entry name" value="FAD/NAD-bd_sf"/>
</dbReference>
<dbReference type="PANTHER" id="PTHR46496">
    <property type="match status" value="1"/>
</dbReference>
<dbReference type="Gene3D" id="3.50.50.60">
    <property type="entry name" value="FAD/NAD(P)-binding domain"/>
    <property type="match status" value="1"/>
</dbReference>
<evidence type="ECO:0000256" key="12">
    <source>
        <dbReference type="ARBA" id="ARBA00022946"/>
    </source>
</evidence>
<evidence type="ECO:0000313" key="15">
    <source>
        <dbReference type="EMBL" id="PKI39433.1"/>
    </source>
</evidence>
<keyword evidence="7" id="KW-0150">Chloroplast</keyword>
<dbReference type="UniPathway" id="UPA00090"/>
<dbReference type="InterPro" id="IPR000253">
    <property type="entry name" value="FHA_dom"/>
</dbReference>
<evidence type="ECO:0000256" key="9">
    <source>
        <dbReference type="ARBA" id="ARBA00022640"/>
    </source>
</evidence>
<dbReference type="Pfam" id="PF01494">
    <property type="entry name" value="FAD_binding_3"/>
    <property type="match status" value="1"/>
</dbReference>
<evidence type="ECO:0000256" key="7">
    <source>
        <dbReference type="ARBA" id="ARBA00022528"/>
    </source>
</evidence>
<comment type="subcellular location">
    <subcellularLocation>
        <location evidence="2">Plastid</location>
        <location evidence="2">Chloroplast</location>
    </subcellularLocation>
</comment>
<dbReference type="Proteomes" id="UP000233551">
    <property type="component" value="Unassembled WGS sequence"/>
</dbReference>
<keyword evidence="16" id="KW-1185">Reference proteome</keyword>
<dbReference type="SUPFAM" id="SSF49879">
    <property type="entry name" value="SMAD/FHA domain"/>
    <property type="match status" value="1"/>
</dbReference>
<name>A0A2I0I6J7_PUNGR</name>
<dbReference type="Gene3D" id="2.60.200.20">
    <property type="match status" value="1"/>
</dbReference>
<sequence length="373" mass="41870">MELDRSILFGIDYVTLCLFPSRMTFPGKKERLLKIFDGWCDNVIDLILATDEDEILRRDIYDLTPVFTWGRGHVTLLGDFVHAVQPNLGQGGCLAIEDSYLLAMELAQAWKDSVESGKPLDVVSSLRRARRFRVAIIHGIARMSSTMLSSYSAYLGEGLGPLSFLTKFRIRHPVMVGGRFLADIAMPLIVSWVLGGYSSKLEGRPLCCRLSDKHPVADKMISGMKANDQLRRWFEDDGALKRAINGESVVNNDLGVVPVMISLPQSSRSLIRGFTNDSPSQVSNLHARISYKDGAYFLTDLGSKHGTWITDNEGRRYRISPNAPTRFRPSYVIEFGSDKRAWFGKAEKDLTWPGLAWPIVPYPSTREGMHLHT</sequence>
<evidence type="ECO:0000256" key="3">
    <source>
        <dbReference type="ARBA" id="ARBA00004972"/>
    </source>
</evidence>
<proteinExistence type="predicted"/>
<comment type="cofactor">
    <cofactor evidence="1">
        <name>FAD</name>
        <dbReference type="ChEBI" id="CHEBI:57692"/>
    </cofactor>
</comment>
<reference evidence="15 16" key="1">
    <citation type="submission" date="2017-11" db="EMBL/GenBank/DDBJ databases">
        <title>De-novo sequencing of pomegranate (Punica granatum L.) genome.</title>
        <authorList>
            <person name="Akparov Z."/>
            <person name="Amiraslanov A."/>
            <person name="Hajiyeva S."/>
            <person name="Abbasov M."/>
            <person name="Kaur K."/>
            <person name="Hamwieh A."/>
            <person name="Solovyev V."/>
            <person name="Salamov A."/>
            <person name="Braich B."/>
            <person name="Kosarev P."/>
            <person name="Mahmoud A."/>
            <person name="Hajiyev E."/>
            <person name="Babayeva S."/>
            <person name="Izzatullayeva V."/>
            <person name="Mammadov A."/>
            <person name="Mammadov A."/>
            <person name="Sharifova S."/>
            <person name="Ojaghi J."/>
            <person name="Eynullazada K."/>
            <person name="Bayramov B."/>
            <person name="Abdulazimova A."/>
            <person name="Shahmuradov I."/>
        </authorList>
    </citation>
    <scope>NUCLEOTIDE SEQUENCE [LARGE SCALE GENOMIC DNA]</scope>
    <source>
        <strain evidence="16">cv. AG2017</strain>
        <tissue evidence="15">Leaf</tissue>
    </source>
</reference>
<keyword evidence="8" id="KW-0285">Flavoprotein</keyword>
<comment type="pathway">
    <text evidence="3">Hormone biosynthesis.</text>
</comment>
<organism evidence="15 16">
    <name type="scientific">Punica granatum</name>
    <name type="common">Pomegranate</name>
    <dbReference type="NCBI Taxonomy" id="22663"/>
    <lineage>
        <taxon>Eukaryota</taxon>
        <taxon>Viridiplantae</taxon>
        <taxon>Streptophyta</taxon>
        <taxon>Embryophyta</taxon>
        <taxon>Tracheophyta</taxon>
        <taxon>Spermatophyta</taxon>
        <taxon>Magnoliopsida</taxon>
        <taxon>eudicotyledons</taxon>
        <taxon>Gunneridae</taxon>
        <taxon>Pentapetalae</taxon>
        <taxon>rosids</taxon>
        <taxon>malvids</taxon>
        <taxon>Myrtales</taxon>
        <taxon>Lythraceae</taxon>
        <taxon>Punica</taxon>
    </lineage>
</organism>
<evidence type="ECO:0000259" key="14">
    <source>
        <dbReference type="PROSITE" id="PS50006"/>
    </source>
</evidence>
<dbReference type="InterPro" id="IPR008984">
    <property type="entry name" value="SMAD_FHA_dom_sf"/>
</dbReference>
<accession>A0A2I0I6J7</accession>
<comment type="pathway">
    <text evidence="4">Plant hormone biosynthesis; abscisate biosynthesis.</text>
</comment>
<keyword evidence="10" id="KW-0274">FAD</keyword>
<evidence type="ECO:0000256" key="8">
    <source>
        <dbReference type="ARBA" id="ARBA00022630"/>
    </source>
</evidence>
<dbReference type="EMBL" id="PGOL01003812">
    <property type="protein sequence ID" value="PKI39433.1"/>
    <property type="molecule type" value="Genomic_DNA"/>
</dbReference>
<evidence type="ECO:0000256" key="1">
    <source>
        <dbReference type="ARBA" id="ARBA00001974"/>
    </source>
</evidence>
<dbReference type="GO" id="GO:0052662">
    <property type="term" value="F:zeaxanthin epoxidase activity"/>
    <property type="evidence" value="ECO:0007669"/>
    <property type="project" value="UniProtKB-EC"/>
</dbReference>
<evidence type="ECO:0000256" key="2">
    <source>
        <dbReference type="ARBA" id="ARBA00004229"/>
    </source>
</evidence>
<gene>
    <name evidence="15" type="ORF">CRG98_040191</name>
</gene>
<dbReference type="GO" id="GO:0009688">
    <property type="term" value="P:abscisic acid biosynthetic process"/>
    <property type="evidence" value="ECO:0007669"/>
    <property type="project" value="UniProtKB-UniPathway"/>
</dbReference>
<protein>
    <recommendedName>
        <fullName evidence="6">Zeaxanthin epoxidase, chloroplastic</fullName>
        <ecNumber evidence="5">1.14.15.21</ecNumber>
    </recommendedName>
</protein>
<dbReference type="GO" id="GO:0009507">
    <property type="term" value="C:chloroplast"/>
    <property type="evidence" value="ECO:0007669"/>
    <property type="project" value="UniProtKB-SubCell"/>
</dbReference>
<comment type="caution">
    <text evidence="15">The sequence shown here is derived from an EMBL/GenBank/DDBJ whole genome shotgun (WGS) entry which is preliminary data.</text>
</comment>
<keyword evidence="9" id="KW-0934">Plastid</keyword>
<evidence type="ECO:0000313" key="16">
    <source>
        <dbReference type="Proteomes" id="UP000233551"/>
    </source>
</evidence>
<dbReference type="AlphaFoldDB" id="A0A2I0I6J7"/>
<keyword evidence="13" id="KW-0560">Oxidoreductase</keyword>
<dbReference type="InterPro" id="IPR002938">
    <property type="entry name" value="FAD-bd"/>
</dbReference>